<dbReference type="Pfam" id="PF03372">
    <property type="entry name" value="Exo_endo_phos"/>
    <property type="match status" value="1"/>
</dbReference>
<dbReference type="PANTHER" id="PTHR12121:SF34">
    <property type="entry name" value="PROTEIN ANGEL"/>
    <property type="match status" value="1"/>
</dbReference>
<protein>
    <submittedName>
        <fullName evidence="3">Protein angel homolog 2-like isoform X1</fullName>
    </submittedName>
</protein>
<dbReference type="RefSeq" id="XP_013773326.1">
    <property type="nucleotide sequence ID" value="XM_013917872.2"/>
</dbReference>
<evidence type="ECO:0000313" key="2">
    <source>
        <dbReference type="Proteomes" id="UP000694941"/>
    </source>
</evidence>
<dbReference type="Proteomes" id="UP000694941">
    <property type="component" value="Unplaced"/>
</dbReference>
<evidence type="ECO:0000313" key="3">
    <source>
        <dbReference type="RefSeq" id="XP_013773326.1"/>
    </source>
</evidence>
<accession>A0ABM1B296</accession>
<organism evidence="2 3">
    <name type="scientific">Limulus polyphemus</name>
    <name type="common">Atlantic horseshoe crab</name>
    <dbReference type="NCBI Taxonomy" id="6850"/>
    <lineage>
        <taxon>Eukaryota</taxon>
        <taxon>Metazoa</taxon>
        <taxon>Ecdysozoa</taxon>
        <taxon>Arthropoda</taxon>
        <taxon>Chelicerata</taxon>
        <taxon>Merostomata</taxon>
        <taxon>Xiphosura</taxon>
        <taxon>Limulidae</taxon>
        <taxon>Limulus</taxon>
    </lineage>
</organism>
<keyword evidence="2" id="KW-1185">Reference proteome</keyword>
<dbReference type="SUPFAM" id="SSF56219">
    <property type="entry name" value="DNase I-like"/>
    <property type="match status" value="1"/>
</dbReference>
<sequence>MSMDDLFTAVNVCRTWTLTSYGKDNKQNYDDGMLFTVMSYNILAQDLLESNMFLYEHCSPECLTWEYRKNNLLKEIRKAAVDVICFQEVQVNHYHMFWKPQLMRNGYQGVFKKRTEGKTDGCAIFFKTKLFSIEKCIPVEFYKPRISKLLDKDNIGLIVVLRPVIGVSSDYSGSLVIANTHLLYNPVRGDIKLAQLCLFLSEIDKAAYRGLSKRSKRPMYNPIIFCGDLNLIPNSPLYTLIVKGELWFNGLLAGDMSGQEFGAGKGRRLGSINLPGPDESTPEKACHLLNLLSVYNYESPEEEKKVTTFNNNNTSQSVDFIFYSVEDKLSILHKGKVYHEHANEKSLKLIAHYNLLTHQQLKSTGGLPNFQNSSDHLPLLAKFLLRDL</sequence>
<evidence type="ECO:0000259" key="1">
    <source>
        <dbReference type="Pfam" id="PF03372"/>
    </source>
</evidence>
<dbReference type="InterPro" id="IPR005135">
    <property type="entry name" value="Endo/exonuclease/phosphatase"/>
</dbReference>
<dbReference type="InterPro" id="IPR050410">
    <property type="entry name" value="CCR4/nocturin_mRNA_transcr"/>
</dbReference>
<feature type="domain" description="Endonuclease/exonuclease/phosphatase" evidence="1">
    <location>
        <begin position="38"/>
        <end position="324"/>
    </location>
</feature>
<proteinExistence type="predicted"/>
<dbReference type="Gene3D" id="3.60.10.10">
    <property type="entry name" value="Endonuclease/exonuclease/phosphatase"/>
    <property type="match status" value="1"/>
</dbReference>
<dbReference type="PANTHER" id="PTHR12121">
    <property type="entry name" value="CARBON CATABOLITE REPRESSOR PROTEIN 4"/>
    <property type="match status" value="1"/>
</dbReference>
<dbReference type="GeneID" id="106458365"/>
<dbReference type="InterPro" id="IPR036691">
    <property type="entry name" value="Endo/exonu/phosph_ase_sf"/>
</dbReference>
<gene>
    <name evidence="3" type="primary">LOC106458365</name>
</gene>
<reference evidence="3" key="1">
    <citation type="submission" date="2025-08" db="UniProtKB">
        <authorList>
            <consortium name="RefSeq"/>
        </authorList>
    </citation>
    <scope>IDENTIFICATION</scope>
    <source>
        <tissue evidence="3">Muscle</tissue>
    </source>
</reference>
<name>A0ABM1B296_LIMPO</name>